<protein>
    <submittedName>
        <fullName evidence="1">Uncharacterized protein</fullName>
    </submittedName>
</protein>
<comment type="caution">
    <text evidence="1">The sequence shown here is derived from an EMBL/GenBank/DDBJ whole genome shotgun (WGS) entry which is preliminary data.</text>
</comment>
<accession>X1CE06</accession>
<reference evidence="1" key="1">
    <citation type="journal article" date="2014" name="Front. Microbiol.">
        <title>High frequency of phylogenetically diverse reductive dehalogenase-homologous genes in deep subseafloor sedimentary metagenomes.</title>
        <authorList>
            <person name="Kawai M."/>
            <person name="Futagami T."/>
            <person name="Toyoda A."/>
            <person name="Takaki Y."/>
            <person name="Nishi S."/>
            <person name="Hori S."/>
            <person name="Arai W."/>
            <person name="Tsubouchi T."/>
            <person name="Morono Y."/>
            <person name="Uchiyama I."/>
            <person name="Ito T."/>
            <person name="Fujiyama A."/>
            <person name="Inagaki F."/>
            <person name="Takami H."/>
        </authorList>
    </citation>
    <scope>NUCLEOTIDE SEQUENCE</scope>
    <source>
        <strain evidence="1">Expedition CK06-06</strain>
    </source>
</reference>
<proteinExistence type="predicted"/>
<evidence type="ECO:0000313" key="1">
    <source>
        <dbReference type="EMBL" id="GAH05882.1"/>
    </source>
</evidence>
<dbReference type="EMBL" id="BART01035853">
    <property type="protein sequence ID" value="GAH05882.1"/>
    <property type="molecule type" value="Genomic_DNA"/>
</dbReference>
<sequence>MLSPIIVGDWTEPLDDMLTGHMAPDKFVGGFLSAGRYQRSDGSGPYYPGIPFVGEVSIIGVNTKLMKEAGLWKGG</sequence>
<gene>
    <name evidence="1" type="ORF">S01H4_60703</name>
</gene>
<dbReference type="AlphaFoldDB" id="X1CE06"/>
<feature type="non-terminal residue" evidence="1">
    <location>
        <position position="75"/>
    </location>
</feature>
<organism evidence="1">
    <name type="scientific">marine sediment metagenome</name>
    <dbReference type="NCBI Taxonomy" id="412755"/>
    <lineage>
        <taxon>unclassified sequences</taxon>
        <taxon>metagenomes</taxon>
        <taxon>ecological metagenomes</taxon>
    </lineage>
</organism>
<name>X1CE06_9ZZZZ</name>